<sequence>MIPFTDLIRPHTGGISRVRPAGKSFGWSTTALVSGEAGEFFVKGVPNRPGGRLDSAQREATINPFVRDVTPTMRWQAEDEHWFVMGFDAIEGMPADFRPGSPDLVRVVEALNRVSKIPLPAVARGWEETRWDRFATEEEKALLRGDSLTYTDVHGHNFLLTEGGTWLLDWGWPTHGAPVIMPTDLAVQLVSAHHSPESAEGWVGQLEAWKASSPESAQAFARANVRLHEWMVEMRPEEEWLKAMLVAAEAWAEHLGAR</sequence>
<evidence type="ECO:0000313" key="2">
    <source>
        <dbReference type="Proteomes" id="UP001432401"/>
    </source>
</evidence>
<name>A0ABV2A2V1_9ACTN</name>
<dbReference type="InterPro" id="IPR011009">
    <property type="entry name" value="Kinase-like_dom_sf"/>
</dbReference>
<dbReference type="RefSeq" id="WP_352986541.1">
    <property type="nucleotide sequence ID" value="NZ_JBEQNA010000019.1"/>
</dbReference>
<keyword evidence="2" id="KW-1185">Reference proteome</keyword>
<proteinExistence type="predicted"/>
<comment type="caution">
    <text evidence="1">The sequence shown here is derived from an EMBL/GenBank/DDBJ whole genome shotgun (WGS) entry which is preliminary data.</text>
</comment>
<keyword evidence="1" id="KW-0808">Transferase</keyword>
<dbReference type="Proteomes" id="UP001432401">
    <property type="component" value="Unassembled WGS sequence"/>
</dbReference>
<dbReference type="GO" id="GO:0016301">
    <property type="term" value="F:kinase activity"/>
    <property type="evidence" value="ECO:0007669"/>
    <property type="project" value="UniProtKB-KW"/>
</dbReference>
<dbReference type="EMBL" id="JBEQNB010000019">
    <property type="protein sequence ID" value="MES0837677.1"/>
    <property type="molecule type" value="Genomic_DNA"/>
</dbReference>
<keyword evidence="1" id="KW-0418">Kinase</keyword>
<organism evidence="1 2">
    <name type="scientific">Nocardiopsis tropica</name>
    <dbReference type="NCBI Taxonomy" id="109330"/>
    <lineage>
        <taxon>Bacteria</taxon>
        <taxon>Bacillati</taxon>
        <taxon>Actinomycetota</taxon>
        <taxon>Actinomycetes</taxon>
        <taxon>Streptosporangiales</taxon>
        <taxon>Nocardiopsidaceae</taxon>
        <taxon>Nocardiopsis</taxon>
    </lineage>
</organism>
<reference evidence="1 2" key="1">
    <citation type="submission" date="2024-06" db="EMBL/GenBank/DDBJ databases">
        <authorList>
            <person name="Bataeva Y.V."/>
            <person name="Grigorian L.N."/>
            <person name="Solomentsev V.I."/>
        </authorList>
    </citation>
    <scope>NUCLEOTIDE SEQUENCE [LARGE SCALE GENOMIC DNA]</scope>
    <source>
        <strain evidence="2">SCPM-O-B-12605 (RCAM04882)</strain>
    </source>
</reference>
<evidence type="ECO:0000313" key="1">
    <source>
        <dbReference type="EMBL" id="MES0837677.1"/>
    </source>
</evidence>
<protein>
    <submittedName>
        <fullName evidence="1">Protein kinase</fullName>
    </submittedName>
</protein>
<accession>A0ABV2A2V1</accession>
<dbReference type="SUPFAM" id="SSF56112">
    <property type="entry name" value="Protein kinase-like (PK-like)"/>
    <property type="match status" value="1"/>
</dbReference>
<gene>
    <name evidence="1" type="ORF">ABUK86_28160</name>
</gene>